<evidence type="ECO:0000256" key="2">
    <source>
        <dbReference type="SAM" id="SignalP"/>
    </source>
</evidence>
<dbReference type="InterPro" id="IPR000718">
    <property type="entry name" value="Peptidase_M13"/>
</dbReference>
<dbReference type="GO" id="GO:0004222">
    <property type="term" value="F:metalloendopeptidase activity"/>
    <property type="evidence" value="ECO:0007669"/>
    <property type="project" value="InterPro"/>
</dbReference>
<dbReference type="GO" id="GO:0005886">
    <property type="term" value="C:plasma membrane"/>
    <property type="evidence" value="ECO:0007669"/>
    <property type="project" value="TreeGrafter"/>
</dbReference>
<evidence type="ECO:0000313" key="5">
    <source>
        <dbReference type="Proteomes" id="UP001331761"/>
    </source>
</evidence>
<dbReference type="InterPro" id="IPR008753">
    <property type="entry name" value="Peptidase_M13_N"/>
</dbReference>
<dbReference type="Pfam" id="PF05649">
    <property type="entry name" value="Peptidase_M13_N"/>
    <property type="match status" value="1"/>
</dbReference>
<dbReference type="EMBL" id="WIXE01016969">
    <property type="protein sequence ID" value="KAK5972146.1"/>
    <property type="molecule type" value="Genomic_DNA"/>
</dbReference>
<sequence length="392" mass="45180">VFQRPMWLLLPVLIILCFGVPHASNAYSGDGNAKTLGYKVAAEMLTNSINFSADPCMDFFNFACGKWISSNPIPSHEARVDRWRKLADTTEKQMRNAFESAENFTSRSMNFLKTMYRKCMDKKELNKIGSSRLLQSIKSYGVWPTVDGDEKWRVEDFDLTSLMIHVSKMRGLGLNIFIAVGVALDAKNVSRRLVQFDQGDLGMGEGTRDYYLDRTRHGKKIEAYKQRLIGEMKLIHEYASLTKNDRKIATDMEEIIKFETEIAKIMVPEEDRRNHTKMYNLRHLSDMQKLMPMIDWFRYFRSIAPPSVHKYFASNPEILVAEVDYVKKVTKLLQSTDPRIITNYVFIRLTSSLNEDGALGERFEDVLQVRNIFICTALDLTQSKIVWGACTK</sequence>
<dbReference type="AlphaFoldDB" id="A0AAN8F2J3"/>
<organism evidence="4 5">
    <name type="scientific">Trichostrongylus colubriformis</name>
    <name type="common">Black scour worm</name>
    <dbReference type="NCBI Taxonomy" id="6319"/>
    <lineage>
        <taxon>Eukaryota</taxon>
        <taxon>Metazoa</taxon>
        <taxon>Ecdysozoa</taxon>
        <taxon>Nematoda</taxon>
        <taxon>Chromadorea</taxon>
        <taxon>Rhabditida</taxon>
        <taxon>Rhabditina</taxon>
        <taxon>Rhabditomorpha</taxon>
        <taxon>Strongyloidea</taxon>
        <taxon>Trichostrongylidae</taxon>
        <taxon>Trichostrongylus</taxon>
    </lineage>
</organism>
<comment type="caution">
    <text evidence="4">The sequence shown here is derived from an EMBL/GenBank/DDBJ whole genome shotgun (WGS) entry which is preliminary data.</text>
</comment>
<comment type="similarity">
    <text evidence="1">Belongs to the peptidase M13 family.</text>
</comment>
<dbReference type="Proteomes" id="UP001331761">
    <property type="component" value="Unassembled WGS sequence"/>
</dbReference>
<dbReference type="Gene3D" id="1.10.1380.10">
    <property type="entry name" value="Neutral endopeptidase , domain2"/>
    <property type="match status" value="1"/>
</dbReference>
<reference evidence="4 5" key="1">
    <citation type="submission" date="2019-10" db="EMBL/GenBank/DDBJ databases">
        <title>Assembly and Annotation for the nematode Trichostrongylus colubriformis.</title>
        <authorList>
            <person name="Martin J."/>
        </authorList>
    </citation>
    <scope>NUCLEOTIDE SEQUENCE [LARGE SCALE GENOMIC DNA]</scope>
    <source>
        <strain evidence="4">G859</strain>
        <tissue evidence="4">Whole worm</tissue>
    </source>
</reference>
<dbReference type="PROSITE" id="PS51885">
    <property type="entry name" value="NEPRILYSIN"/>
    <property type="match status" value="1"/>
</dbReference>
<gene>
    <name evidence="4" type="ORF">GCK32_014528</name>
</gene>
<evidence type="ECO:0000259" key="3">
    <source>
        <dbReference type="Pfam" id="PF05649"/>
    </source>
</evidence>
<keyword evidence="5" id="KW-1185">Reference proteome</keyword>
<feature type="non-terminal residue" evidence="4">
    <location>
        <position position="1"/>
    </location>
</feature>
<protein>
    <recommendedName>
        <fullName evidence="3">Peptidase M13 N-terminal domain-containing protein</fullName>
    </recommendedName>
</protein>
<feature type="chain" id="PRO_5042810803" description="Peptidase M13 N-terminal domain-containing protein" evidence="2">
    <location>
        <begin position="24"/>
        <end position="392"/>
    </location>
</feature>
<name>A0AAN8F2J3_TRICO</name>
<dbReference type="PANTHER" id="PTHR11733">
    <property type="entry name" value="ZINC METALLOPROTEASE FAMILY M13 NEPRILYSIN-RELATED"/>
    <property type="match status" value="1"/>
</dbReference>
<evidence type="ECO:0000313" key="4">
    <source>
        <dbReference type="EMBL" id="KAK5972146.1"/>
    </source>
</evidence>
<feature type="signal peptide" evidence="2">
    <location>
        <begin position="1"/>
        <end position="23"/>
    </location>
</feature>
<accession>A0AAN8F2J3</accession>
<evidence type="ECO:0000256" key="1">
    <source>
        <dbReference type="ARBA" id="ARBA00007357"/>
    </source>
</evidence>
<dbReference type="InterPro" id="IPR042089">
    <property type="entry name" value="Peptidase_M13_dom_2"/>
</dbReference>
<dbReference type="SUPFAM" id="SSF55486">
    <property type="entry name" value="Metalloproteases ('zincins'), catalytic domain"/>
    <property type="match status" value="1"/>
</dbReference>
<proteinExistence type="inferred from homology"/>
<keyword evidence="2" id="KW-0732">Signal</keyword>
<dbReference type="GO" id="GO:0016485">
    <property type="term" value="P:protein processing"/>
    <property type="evidence" value="ECO:0007669"/>
    <property type="project" value="TreeGrafter"/>
</dbReference>
<dbReference type="PANTHER" id="PTHR11733:SF237">
    <property type="entry name" value="NEPRILYSIN-LIKE 4"/>
    <property type="match status" value="1"/>
</dbReference>
<feature type="domain" description="Peptidase M13 N-terminal" evidence="3">
    <location>
        <begin position="55"/>
        <end position="365"/>
    </location>
</feature>